<keyword evidence="1" id="KW-0472">Membrane</keyword>
<organism evidence="4 5">
    <name type="scientific">Pedobacter nyackensis</name>
    <dbReference type="NCBI Taxonomy" id="475255"/>
    <lineage>
        <taxon>Bacteria</taxon>
        <taxon>Pseudomonadati</taxon>
        <taxon>Bacteroidota</taxon>
        <taxon>Sphingobacteriia</taxon>
        <taxon>Sphingobacteriales</taxon>
        <taxon>Sphingobacteriaceae</taxon>
        <taxon>Pedobacter</taxon>
    </lineage>
</organism>
<dbReference type="InterPro" id="IPR032508">
    <property type="entry name" value="FecR_C"/>
</dbReference>
<proteinExistence type="predicted"/>
<evidence type="ECO:0000313" key="4">
    <source>
        <dbReference type="EMBL" id="SMD15433.1"/>
    </source>
</evidence>
<evidence type="ECO:0000256" key="1">
    <source>
        <dbReference type="SAM" id="Phobius"/>
    </source>
</evidence>
<keyword evidence="5" id="KW-1185">Reference proteome</keyword>
<dbReference type="AlphaFoldDB" id="A0A1W2F0D7"/>
<dbReference type="Pfam" id="PF16344">
    <property type="entry name" value="FecR_C"/>
    <property type="match status" value="1"/>
</dbReference>
<dbReference type="RefSeq" id="WP_084291806.1">
    <property type="nucleotide sequence ID" value="NZ_FWYB01000018.1"/>
</dbReference>
<keyword evidence="1" id="KW-0812">Transmembrane</keyword>
<evidence type="ECO:0000313" key="5">
    <source>
        <dbReference type="Proteomes" id="UP000192678"/>
    </source>
</evidence>
<dbReference type="STRING" id="475255.SAMN04488101_11870"/>
<dbReference type="Pfam" id="PF04773">
    <property type="entry name" value="FecR"/>
    <property type="match status" value="1"/>
</dbReference>
<dbReference type="PANTHER" id="PTHR30273">
    <property type="entry name" value="PERIPLASMIC SIGNAL SENSOR AND SIGMA FACTOR ACTIVATOR FECR-RELATED"/>
    <property type="match status" value="1"/>
</dbReference>
<dbReference type="OrthoDB" id="1099963at2"/>
<gene>
    <name evidence="4" type="ORF">SAMN04488101_11870</name>
</gene>
<reference evidence="4 5" key="1">
    <citation type="submission" date="2017-04" db="EMBL/GenBank/DDBJ databases">
        <authorList>
            <person name="Afonso C.L."/>
            <person name="Miller P.J."/>
            <person name="Scott M.A."/>
            <person name="Spackman E."/>
            <person name="Goraichik I."/>
            <person name="Dimitrov K.M."/>
            <person name="Suarez D.L."/>
            <person name="Swayne D.E."/>
        </authorList>
    </citation>
    <scope>NUCLEOTIDE SEQUENCE [LARGE SCALE GENOMIC DNA]</scope>
    <source>
        <strain evidence="4 5">DSM 19625</strain>
    </source>
</reference>
<dbReference type="EMBL" id="FWYB01000018">
    <property type="protein sequence ID" value="SMD15433.1"/>
    <property type="molecule type" value="Genomic_DNA"/>
</dbReference>
<dbReference type="PANTHER" id="PTHR30273:SF2">
    <property type="entry name" value="PROTEIN FECR"/>
    <property type="match status" value="1"/>
</dbReference>
<evidence type="ECO:0000259" key="2">
    <source>
        <dbReference type="Pfam" id="PF04773"/>
    </source>
</evidence>
<dbReference type="Gene3D" id="3.55.50.30">
    <property type="match status" value="1"/>
</dbReference>
<feature type="domain" description="Protein FecR C-terminal" evidence="3">
    <location>
        <begin position="320"/>
        <end position="388"/>
    </location>
</feature>
<accession>A0A1W2F0D7</accession>
<dbReference type="GO" id="GO:0016989">
    <property type="term" value="F:sigma factor antagonist activity"/>
    <property type="evidence" value="ECO:0007669"/>
    <property type="project" value="TreeGrafter"/>
</dbReference>
<sequence length="390" mass="43190">MENLEELKATFNKYLNNQLGKEEARQFLERMQSGSERETFLSLIDESLDGPFADQLLNRPELLALLNQSFAKVINTTIEVEPAEKPVRLWPRIVAGAVAVIALIAFGIYFFDYSKHIILTDPLVTQDLAPGKMGATLTLANGKKIKLAEALKGEIAQEAGISVIKLEDGELVYQIGNGNGDPNKINTLTTARGETYILTLPDKSKVWMNAASSLTYSASSEERSIKLEGEAYFQVAEDKAHPFIVESMGQKIKVLGTHFNVNAYMDEEKVTTTLLKGSVRVSAKAGSKILKPGNQSRVNENSISITPVDTECAVAWKNNKFLFENDDIQYIMRMIARWYDVNVVYKGEIPTEKFGGGVSRLDNVSQVLKILESTGGAHFKIEGRTIFVSK</sequence>
<evidence type="ECO:0000259" key="3">
    <source>
        <dbReference type="Pfam" id="PF16344"/>
    </source>
</evidence>
<keyword evidence="1" id="KW-1133">Transmembrane helix</keyword>
<dbReference type="Proteomes" id="UP000192678">
    <property type="component" value="Unassembled WGS sequence"/>
</dbReference>
<protein>
    <submittedName>
        <fullName evidence="4">FecR family protein</fullName>
    </submittedName>
</protein>
<dbReference type="InterPro" id="IPR012373">
    <property type="entry name" value="Ferrdict_sens_TM"/>
</dbReference>
<dbReference type="Gene3D" id="2.60.120.1440">
    <property type="match status" value="1"/>
</dbReference>
<dbReference type="InterPro" id="IPR006860">
    <property type="entry name" value="FecR"/>
</dbReference>
<feature type="domain" description="FecR protein" evidence="2">
    <location>
        <begin position="187"/>
        <end position="280"/>
    </location>
</feature>
<feature type="transmembrane region" description="Helical" evidence="1">
    <location>
        <begin position="93"/>
        <end position="111"/>
    </location>
</feature>
<name>A0A1W2F0D7_9SPHI</name>